<dbReference type="InterPro" id="IPR049254">
    <property type="entry name" value="Phage_tail_terminator"/>
</dbReference>
<dbReference type="EMBL" id="BK015871">
    <property type="protein sequence ID" value="DAD70882.1"/>
    <property type="molecule type" value="Genomic_DNA"/>
</dbReference>
<name>A0A8S5LLW0_9CAUD</name>
<reference evidence="1" key="1">
    <citation type="journal article" date="2021" name="Proc. Natl. Acad. Sci. U.S.A.">
        <title>A Catalog of Tens of Thousands of Viruses from Human Metagenomes Reveals Hidden Associations with Chronic Diseases.</title>
        <authorList>
            <person name="Tisza M.J."/>
            <person name="Buck C.B."/>
        </authorList>
    </citation>
    <scope>NUCLEOTIDE SEQUENCE</scope>
    <source>
        <strain evidence="1">Ctvok7</strain>
    </source>
</reference>
<dbReference type="Pfam" id="PF20765">
    <property type="entry name" value="Phage_tail_terminator_8"/>
    <property type="match status" value="1"/>
</dbReference>
<proteinExistence type="predicted"/>
<accession>A0A8S5LLW0</accession>
<protein>
    <submittedName>
        <fullName evidence="1">Uncharacterized protein</fullName>
    </submittedName>
</protein>
<sequence>MNFTVSTIAKSLADYLAPVLPGVTMYEDPNQQDSQPPMMFLQQRFSYITRETGTDRYLRRLGLDLTYLLDYNLPNMQQLYQSAAEALDLVMEAFPYSDGTTPGTTLLRTYEREWRIDLDAMHYRFELRERVTIPGPFNPMETMDYHEEVKDGSQEV</sequence>
<organism evidence="1">
    <name type="scientific">Siphoviridae sp. ctvok7</name>
    <dbReference type="NCBI Taxonomy" id="2827596"/>
    <lineage>
        <taxon>Viruses</taxon>
        <taxon>Duplodnaviria</taxon>
        <taxon>Heunggongvirae</taxon>
        <taxon>Uroviricota</taxon>
        <taxon>Caudoviricetes</taxon>
    </lineage>
</organism>
<evidence type="ECO:0000313" key="1">
    <source>
        <dbReference type="EMBL" id="DAD70882.1"/>
    </source>
</evidence>